<dbReference type="InterPro" id="IPR016181">
    <property type="entry name" value="Acyl_CoA_acyltransferase"/>
</dbReference>
<evidence type="ECO:0000313" key="2">
    <source>
        <dbReference type="EMBL" id="ANP40037.1"/>
    </source>
</evidence>
<dbReference type="InterPro" id="IPR000182">
    <property type="entry name" value="GNAT_dom"/>
</dbReference>
<dbReference type="PROSITE" id="PS51186">
    <property type="entry name" value="GNAT"/>
    <property type="match status" value="1"/>
</dbReference>
<dbReference type="SUPFAM" id="SSF55729">
    <property type="entry name" value="Acyl-CoA N-acyltransferases (Nat)"/>
    <property type="match status" value="1"/>
</dbReference>
<sequence length="160" mass="18362">MQELTTRRLRLRALNRSDYGFFCELISHPQVRRYLGGPIAKDQWAHRFEAYLSTTLPIWLVNAEGISIGIVTLTPHKDGQDFELSYQFLPDFWGRGYATEACQKVLEYALITKRLPCIIAETQSANDASCRLLSCLGLHEERRVERFGAQQIIFATPKRA</sequence>
<evidence type="ECO:0000313" key="3">
    <source>
        <dbReference type="Proteomes" id="UP000013243"/>
    </source>
</evidence>
<dbReference type="RefSeq" id="WP_005651143.1">
    <property type="nucleotide sequence ID" value="NZ_CP015230.1"/>
</dbReference>
<dbReference type="Proteomes" id="UP000013243">
    <property type="component" value="Chromosome"/>
</dbReference>
<protein>
    <recommendedName>
        <fullName evidence="1">N-acetyltransferase domain-containing protein</fullName>
    </recommendedName>
</protein>
<accession>A0A1B1A0M9</accession>
<name>A0A1B1A0M9_9RHOB</name>
<dbReference type="GO" id="GO:0016747">
    <property type="term" value="F:acyltransferase activity, transferring groups other than amino-acyl groups"/>
    <property type="evidence" value="ECO:0007669"/>
    <property type="project" value="InterPro"/>
</dbReference>
<dbReference type="Gene3D" id="3.40.630.30">
    <property type="match status" value="1"/>
</dbReference>
<dbReference type="InterPro" id="IPR051531">
    <property type="entry name" value="N-acetyltransferase"/>
</dbReference>
<dbReference type="STRING" id="1265309.K529_004590"/>
<dbReference type="AlphaFoldDB" id="A0A1B1A0M9"/>
<dbReference type="EMBL" id="CP015230">
    <property type="protein sequence ID" value="ANP40037.1"/>
    <property type="molecule type" value="Genomic_DNA"/>
</dbReference>
<dbReference type="Pfam" id="PF13302">
    <property type="entry name" value="Acetyltransf_3"/>
    <property type="match status" value="1"/>
</dbReference>
<dbReference type="OrthoDB" id="6293260at2"/>
<feature type="domain" description="N-acetyltransferase" evidence="1">
    <location>
        <begin position="9"/>
        <end position="159"/>
    </location>
</feature>
<evidence type="ECO:0000259" key="1">
    <source>
        <dbReference type="PROSITE" id="PS51186"/>
    </source>
</evidence>
<organism evidence="2 3">
    <name type="scientific">Tritonibacter mobilis F1926</name>
    <dbReference type="NCBI Taxonomy" id="1265309"/>
    <lineage>
        <taxon>Bacteria</taxon>
        <taxon>Pseudomonadati</taxon>
        <taxon>Pseudomonadota</taxon>
        <taxon>Alphaproteobacteria</taxon>
        <taxon>Rhodobacterales</taxon>
        <taxon>Paracoccaceae</taxon>
        <taxon>Tritonibacter</taxon>
    </lineage>
</organism>
<proteinExistence type="predicted"/>
<dbReference type="PANTHER" id="PTHR43792:SF1">
    <property type="entry name" value="N-ACETYLTRANSFERASE DOMAIN-CONTAINING PROTEIN"/>
    <property type="match status" value="1"/>
</dbReference>
<dbReference type="KEGG" id="rmb:K529_004590"/>
<dbReference type="PANTHER" id="PTHR43792">
    <property type="entry name" value="GNAT FAMILY, PUTATIVE (AFU_ORTHOLOGUE AFUA_3G00765)-RELATED-RELATED"/>
    <property type="match status" value="1"/>
</dbReference>
<dbReference type="GeneID" id="28249084"/>
<gene>
    <name evidence="2" type="ORF">K529_004590</name>
</gene>
<reference evidence="2 3" key="1">
    <citation type="journal article" date="2016" name="ISME J.">
        <title>Global occurrence and heterogeneity of the Roseobacter-clade species Ruegeria mobilis.</title>
        <authorList>
            <person name="Sonnenschein E."/>
            <person name="Gram L."/>
        </authorList>
    </citation>
    <scope>NUCLEOTIDE SEQUENCE [LARGE SCALE GENOMIC DNA]</scope>
    <source>
        <strain evidence="2 3">F1926</strain>
    </source>
</reference>